<dbReference type="InterPro" id="IPR029062">
    <property type="entry name" value="Class_I_gatase-like"/>
</dbReference>
<dbReference type="Proteomes" id="UP001378188">
    <property type="component" value="Unassembled WGS sequence"/>
</dbReference>
<dbReference type="Gene3D" id="3.40.50.880">
    <property type="match status" value="1"/>
</dbReference>
<keyword evidence="1" id="KW-0472">Membrane</keyword>
<keyword evidence="1" id="KW-0812">Transmembrane</keyword>
<protein>
    <recommendedName>
        <fullName evidence="4">Glutamine amidotransferase domain-containing protein</fullName>
    </recommendedName>
</protein>
<gene>
    <name evidence="2" type="ORF">V3328_12290</name>
</gene>
<dbReference type="AlphaFoldDB" id="A0AAW9RS64"/>
<organism evidence="2 3">
    <name type="scientific">Microbaculum marinum</name>
    <dbReference type="NCBI Taxonomy" id="1764581"/>
    <lineage>
        <taxon>Bacteria</taxon>
        <taxon>Pseudomonadati</taxon>
        <taxon>Pseudomonadota</taxon>
        <taxon>Alphaproteobacteria</taxon>
        <taxon>Hyphomicrobiales</taxon>
        <taxon>Tepidamorphaceae</taxon>
        <taxon>Microbaculum</taxon>
    </lineage>
</organism>
<evidence type="ECO:0000256" key="1">
    <source>
        <dbReference type="SAM" id="Phobius"/>
    </source>
</evidence>
<feature type="transmembrane region" description="Helical" evidence="1">
    <location>
        <begin position="39"/>
        <end position="57"/>
    </location>
</feature>
<feature type="transmembrane region" description="Helical" evidence="1">
    <location>
        <begin position="13"/>
        <end position="32"/>
    </location>
</feature>
<dbReference type="RefSeq" id="WP_340329949.1">
    <property type="nucleotide sequence ID" value="NZ_JAZHOF010000004.1"/>
</dbReference>
<evidence type="ECO:0000313" key="2">
    <source>
        <dbReference type="EMBL" id="MEJ8572259.1"/>
    </source>
</evidence>
<keyword evidence="1" id="KW-1133">Transmembrane helix</keyword>
<dbReference type="PANTHER" id="PTHR37947:SF1">
    <property type="entry name" value="BLL2462 PROTEIN"/>
    <property type="match status" value="1"/>
</dbReference>
<accession>A0AAW9RS64</accession>
<evidence type="ECO:0000313" key="3">
    <source>
        <dbReference type="Proteomes" id="UP001378188"/>
    </source>
</evidence>
<keyword evidence="3" id="KW-1185">Reference proteome</keyword>
<comment type="caution">
    <text evidence="2">The sequence shown here is derived from an EMBL/GenBank/DDBJ whole genome shotgun (WGS) entry which is preliminary data.</text>
</comment>
<feature type="transmembrane region" description="Helical" evidence="1">
    <location>
        <begin position="663"/>
        <end position="685"/>
    </location>
</feature>
<reference evidence="2 3" key="1">
    <citation type="submission" date="2024-02" db="EMBL/GenBank/DDBJ databases">
        <title>Genome analysis and characterization of Microbaculum marinisediminis sp. nov., isolated from marine sediment.</title>
        <authorList>
            <person name="Du Z.-J."/>
            <person name="Ye Y.-Q."/>
            <person name="Zhang Z.-R."/>
            <person name="Yuan S.-M."/>
            <person name="Zhang X.-Y."/>
        </authorList>
    </citation>
    <scope>NUCLEOTIDE SEQUENCE [LARGE SCALE GENOMIC DNA]</scope>
    <source>
        <strain evidence="2 3">SDUM1044001</strain>
    </source>
</reference>
<dbReference type="PANTHER" id="PTHR37947">
    <property type="entry name" value="BLL2462 PROTEIN"/>
    <property type="match status" value="1"/>
</dbReference>
<dbReference type="EMBL" id="JAZHOF010000004">
    <property type="protein sequence ID" value="MEJ8572259.1"/>
    <property type="molecule type" value="Genomic_DNA"/>
</dbReference>
<dbReference type="SUPFAM" id="SSF52317">
    <property type="entry name" value="Class I glutamine amidotransferase-like"/>
    <property type="match status" value="1"/>
</dbReference>
<evidence type="ECO:0008006" key="4">
    <source>
        <dbReference type="Google" id="ProtNLM"/>
    </source>
</evidence>
<name>A0AAW9RS64_9HYPH</name>
<proteinExistence type="predicted"/>
<sequence length="689" mass="74985">MTWSIDLAPLIDWRIIAVLAVGAALVSLAGLLRRMPGAWLRALASTLLVLALLDPSLKEEDRDVLPGVVAVVVDGSASQGLAERAAETAAAREALEARLGRLRNVEARWIDVTSTGTDGTELFGALERGLADIPSDRIAGAVLLTDGQVHDVPERAEQLGFNAPLHVLLTGSDDERDRRLVVHSSPRFGIVGEEQPITFRVEDIGPRQTSGRQRARVTISRDGEPVTAMNVTLGDNVTVPVEIANGGRNIVEIEVEEAPGELTALNNRAVITIEGIRDNLRVLLVSGEPHAGERTWRNILKSDASVDLVHFTILRPPEKQDGTPISQLSLIAFPTRELFSVKIDEFDLIIFDRYQSRGVLPILYYDNIARYVEDGGAVLVASGPEYADNSSIYRTPLSAVLPAAPTGNVIEEPYRAALSVEGDRHPITRDLLEGAEEPAWSHWFRLIDADIERGSTLMTGPGDRPLLVVEREGEGRVAQMLSDHSWLWARGYEGGGPYVPLLRRLAHWLMKETDLEEEALIAQGRGDELVIERRTMADTTGPARVETPTGAQVEVTMEEVEPGLWQGETPVTDLGIYRVEQGDLRTLANVGPDNPREFADVLSTPEKLAPVAEATRGGIFRIAQDGDVSVPRVLPMRSASSMHGSDWMGLETTDASILRGVRAVPLLAGLLGLVLLLAALTAAWYREGR</sequence>